<evidence type="ECO:0000313" key="2">
    <source>
        <dbReference type="EMBL" id="KAK3927402.1"/>
    </source>
</evidence>
<gene>
    <name evidence="2" type="ORF">KUF71_015686</name>
</gene>
<accession>A0AAE1HTZ6</accession>
<feature type="region of interest" description="Disordered" evidence="1">
    <location>
        <begin position="1"/>
        <end position="68"/>
    </location>
</feature>
<feature type="compositionally biased region" description="Gly residues" evidence="1">
    <location>
        <begin position="116"/>
        <end position="126"/>
    </location>
</feature>
<proteinExistence type="predicted"/>
<evidence type="ECO:0000313" key="3">
    <source>
        <dbReference type="Proteomes" id="UP001219518"/>
    </source>
</evidence>
<feature type="compositionally biased region" description="Gly residues" evidence="1">
    <location>
        <begin position="137"/>
        <end position="150"/>
    </location>
</feature>
<organism evidence="2 3">
    <name type="scientific">Frankliniella fusca</name>
    <dbReference type="NCBI Taxonomy" id="407009"/>
    <lineage>
        <taxon>Eukaryota</taxon>
        <taxon>Metazoa</taxon>
        <taxon>Ecdysozoa</taxon>
        <taxon>Arthropoda</taxon>
        <taxon>Hexapoda</taxon>
        <taxon>Insecta</taxon>
        <taxon>Pterygota</taxon>
        <taxon>Neoptera</taxon>
        <taxon>Paraneoptera</taxon>
        <taxon>Thysanoptera</taxon>
        <taxon>Terebrantia</taxon>
        <taxon>Thripoidea</taxon>
        <taxon>Thripidae</taxon>
        <taxon>Frankliniella</taxon>
    </lineage>
</organism>
<sequence length="210" mass="22466">LRTIRNVRSSSPRFGESHHPHYPHHYPHHHHHHHHHGRATPASRRRRDSRAAYRRANSEDACSDILGEDDEDPLGALAALDSTVLDVGEVAAGAPPPGLGHGDRHRGSVNSAAGAAGTGPAGGGGGRGHKAQSSGAAGAGGAGEAGGGGQRHSKPQGVPDPYYPIYLPIDQAFKAKYVFHHKRGKSFQERVYVFLEHPGGWLCFFYHFSV</sequence>
<reference evidence="2" key="2">
    <citation type="journal article" date="2023" name="BMC Genomics">
        <title>Pest status, molecular evolution, and epigenetic factors derived from the genome assembly of Frankliniella fusca, a thysanopteran phytovirus vector.</title>
        <authorList>
            <person name="Catto M.A."/>
            <person name="Labadie P.E."/>
            <person name="Jacobson A.L."/>
            <person name="Kennedy G.G."/>
            <person name="Srinivasan R."/>
            <person name="Hunt B.G."/>
        </authorList>
    </citation>
    <scope>NUCLEOTIDE SEQUENCE</scope>
    <source>
        <strain evidence="2">PL_HMW_Pooled</strain>
    </source>
</reference>
<feature type="compositionally biased region" description="Polar residues" evidence="1">
    <location>
        <begin position="1"/>
        <end position="12"/>
    </location>
</feature>
<keyword evidence="3" id="KW-1185">Reference proteome</keyword>
<feature type="non-terminal residue" evidence="2">
    <location>
        <position position="1"/>
    </location>
</feature>
<evidence type="ECO:0000256" key="1">
    <source>
        <dbReference type="SAM" id="MobiDB-lite"/>
    </source>
</evidence>
<comment type="caution">
    <text evidence="2">The sequence shown here is derived from an EMBL/GenBank/DDBJ whole genome shotgun (WGS) entry which is preliminary data.</text>
</comment>
<feature type="compositionally biased region" description="Basic residues" evidence="1">
    <location>
        <begin position="20"/>
        <end position="48"/>
    </location>
</feature>
<name>A0AAE1HTZ6_9NEOP</name>
<protein>
    <submittedName>
        <fullName evidence="2">Potassium voltage-gated channel subfamily KQT member 1</fullName>
    </submittedName>
</protein>
<reference evidence="2" key="1">
    <citation type="submission" date="2021-07" db="EMBL/GenBank/DDBJ databases">
        <authorList>
            <person name="Catto M.A."/>
            <person name="Jacobson A."/>
            <person name="Kennedy G."/>
            <person name="Labadie P."/>
            <person name="Hunt B.G."/>
            <person name="Srinivasan R."/>
        </authorList>
    </citation>
    <scope>NUCLEOTIDE SEQUENCE</scope>
    <source>
        <strain evidence="2">PL_HMW_Pooled</strain>
        <tissue evidence="2">Head</tissue>
    </source>
</reference>
<dbReference type="EMBL" id="JAHWGI010001285">
    <property type="protein sequence ID" value="KAK3927402.1"/>
    <property type="molecule type" value="Genomic_DNA"/>
</dbReference>
<dbReference type="AlphaFoldDB" id="A0AAE1HTZ6"/>
<feature type="region of interest" description="Disordered" evidence="1">
    <location>
        <begin position="91"/>
        <end position="157"/>
    </location>
</feature>
<dbReference type="Proteomes" id="UP001219518">
    <property type="component" value="Unassembled WGS sequence"/>
</dbReference>